<dbReference type="RefSeq" id="WP_119339811.1">
    <property type="nucleotide sequence ID" value="NZ_BJXL01000010.1"/>
</dbReference>
<dbReference type="SUPFAM" id="SSF56784">
    <property type="entry name" value="HAD-like"/>
    <property type="match status" value="1"/>
</dbReference>
<dbReference type="Pfam" id="PF08282">
    <property type="entry name" value="Hydrolase_3"/>
    <property type="match status" value="1"/>
</dbReference>
<sequence>MSAGVLGLEPLLSYAYAPRLGIYRRFLHVEREAMTLPEGSVREELLRTLRRAKAELDLPGLGLGQGLLEELLSRCDPSGLALACAWASRGQKPFNLIATDFDETLRFRRETEAEVPPETVGILRALLDRFPQLVLVANTARSLEHARGLLVQLLGAGRANTSRVMVIYEGGAGIFIPGRGRHSRIPLYRELPQAVLGVLAQVRARLPAACLVGMDCPCWDYSLQADEFNLSLKPNYPAGSPEAVRIAHRLVEVLLDTLGEVVAQAEGLPLPEARRAARKQLLGEAPGDPPPPHVPLLEALRLLHYPGDAAVLTAQGLDKGKGLERGIEALGLKEPWVLALGDGGQDLPMFEAVARHRWGLPACPEGAHPEVVSWVRAQGGILYPPGRADRVLQAAYALGLCGQA</sequence>
<dbReference type="InterPro" id="IPR036412">
    <property type="entry name" value="HAD-like_sf"/>
</dbReference>
<dbReference type="AlphaFoldDB" id="A0A511QYE8"/>
<dbReference type="Proteomes" id="UP000321197">
    <property type="component" value="Unassembled WGS sequence"/>
</dbReference>
<proteinExistence type="predicted"/>
<dbReference type="InterPro" id="IPR023214">
    <property type="entry name" value="HAD_sf"/>
</dbReference>
<comment type="caution">
    <text evidence="1">The sequence shown here is derived from an EMBL/GenBank/DDBJ whole genome shotgun (WGS) entry which is preliminary data.</text>
</comment>
<name>A0A511QYE8_9DEIN</name>
<dbReference type="OrthoDB" id="9781413at2"/>
<reference evidence="1 2" key="1">
    <citation type="submission" date="2019-07" db="EMBL/GenBank/DDBJ databases">
        <title>Whole genome shotgun sequence of Meiothermus hypogaeus NBRC 106114.</title>
        <authorList>
            <person name="Hosoyama A."/>
            <person name="Uohara A."/>
            <person name="Ohji S."/>
            <person name="Ichikawa N."/>
        </authorList>
    </citation>
    <scope>NUCLEOTIDE SEQUENCE [LARGE SCALE GENOMIC DNA]</scope>
    <source>
        <strain evidence="1 2">NBRC 106114</strain>
    </source>
</reference>
<gene>
    <name evidence="1" type="ORF">MHY01S_05700</name>
</gene>
<dbReference type="Gene3D" id="3.40.50.1000">
    <property type="entry name" value="HAD superfamily/HAD-like"/>
    <property type="match status" value="1"/>
</dbReference>
<evidence type="ECO:0008006" key="3">
    <source>
        <dbReference type="Google" id="ProtNLM"/>
    </source>
</evidence>
<organism evidence="1 2">
    <name type="scientific">Meiothermus hypogaeus NBRC 106114</name>
    <dbReference type="NCBI Taxonomy" id="1227553"/>
    <lineage>
        <taxon>Bacteria</taxon>
        <taxon>Thermotogati</taxon>
        <taxon>Deinococcota</taxon>
        <taxon>Deinococci</taxon>
        <taxon>Thermales</taxon>
        <taxon>Thermaceae</taxon>
        <taxon>Meiothermus</taxon>
    </lineage>
</organism>
<accession>A0A511QYE8</accession>
<dbReference type="EMBL" id="BJXL01000010">
    <property type="protein sequence ID" value="GEM82404.1"/>
    <property type="molecule type" value="Genomic_DNA"/>
</dbReference>
<evidence type="ECO:0000313" key="1">
    <source>
        <dbReference type="EMBL" id="GEM82404.1"/>
    </source>
</evidence>
<protein>
    <recommendedName>
        <fullName evidence="3">Haloacid dehalogenase</fullName>
    </recommendedName>
</protein>
<evidence type="ECO:0000313" key="2">
    <source>
        <dbReference type="Proteomes" id="UP000321197"/>
    </source>
</evidence>